<accession>A0A0J1BHN0</accession>
<gene>
    <name evidence="3" type="ORF">RISK_001854</name>
</gene>
<dbReference type="AlphaFoldDB" id="A0A0J1BHN0"/>
<evidence type="ECO:0000313" key="3">
    <source>
        <dbReference type="EMBL" id="KLU06003.1"/>
    </source>
</evidence>
<dbReference type="InterPro" id="IPR011050">
    <property type="entry name" value="Pectin_lyase_fold/virulence"/>
</dbReference>
<dbReference type="OrthoDB" id="9791852at2"/>
<keyword evidence="4" id="KW-1185">Reference proteome</keyword>
<dbReference type="InterPro" id="IPR006626">
    <property type="entry name" value="PbH1"/>
</dbReference>
<dbReference type="EMBL" id="LECT01000016">
    <property type="protein sequence ID" value="KLU06003.1"/>
    <property type="molecule type" value="Genomic_DNA"/>
</dbReference>
<feature type="domain" description="Right handed beta helix" evidence="2">
    <location>
        <begin position="339"/>
        <end position="419"/>
    </location>
</feature>
<dbReference type="PANTHER" id="PTHR36453">
    <property type="entry name" value="SECRETED PROTEIN-RELATED"/>
    <property type="match status" value="1"/>
</dbReference>
<dbReference type="PANTHER" id="PTHR36453:SF1">
    <property type="entry name" value="RIGHT HANDED BETA HELIX DOMAIN-CONTAINING PROTEIN"/>
    <property type="match status" value="1"/>
</dbReference>
<dbReference type="SUPFAM" id="SSF51126">
    <property type="entry name" value="Pectin lyase-like"/>
    <property type="match status" value="1"/>
</dbReference>
<dbReference type="SMART" id="SM00710">
    <property type="entry name" value="PbH1"/>
    <property type="match status" value="7"/>
</dbReference>
<dbReference type="Proteomes" id="UP000036367">
    <property type="component" value="Unassembled WGS sequence"/>
</dbReference>
<dbReference type="STRING" id="595434.RISK_001854"/>
<dbReference type="Pfam" id="PF13229">
    <property type="entry name" value="Beta_helix"/>
    <property type="match status" value="2"/>
</dbReference>
<dbReference type="PATRIC" id="fig|595434.4.peg.1774"/>
<feature type="signal peptide" evidence="1">
    <location>
        <begin position="1"/>
        <end position="20"/>
    </location>
</feature>
<proteinExistence type="predicted"/>
<protein>
    <recommendedName>
        <fullName evidence="2">Right handed beta helix domain-containing protein</fullName>
    </recommendedName>
</protein>
<evidence type="ECO:0000256" key="1">
    <source>
        <dbReference type="SAM" id="SignalP"/>
    </source>
</evidence>
<keyword evidence="1" id="KW-0732">Signal</keyword>
<comment type="caution">
    <text evidence="3">The sequence shown here is derived from an EMBL/GenBank/DDBJ whole genome shotgun (WGS) entry which is preliminary data.</text>
</comment>
<name>A0A0J1BHN0_RHOIS</name>
<evidence type="ECO:0000259" key="2">
    <source>
        <dbReference type="Pfam" id="PF13229"/>
    </source>
</evidence>
<dbReference type="InterPro" id="IPR039448">
    <property type="entry name" value="Beta_helix"/>
</dbReference>
<evidence type="ECO:0000313" key="4">
    <source>
        <dbReference type="Proteomes" id="UP000036367"/>
    </source>
</evidence>
<organism evidence="3 4">
    <name type="scientific">Rhodopirellula islandica</name>
    <dbReference type="NCBI Taxonomy" id="595434"/>
    <lineage>
        <taxon>Bacteria</taxon>
        <taxon>Pseudomonadati</taxon>
        <taxon>Planctomycetota</taxon>
        <taxon>Planctomycetia</taxon>
        <taxon>Pirellulales</taxon>
        <taxon>Pirellulaceae</taxon>
        <taxon>Rhodopirellula</taxon>
    </lineage>
</organism>
<feature type="chain" id="PRO_5005248038" description="Right handed beta helix domain-containing protein" evidence="1">
    <location>
        <begin position="21"/>
        <end position="724"/>
    </location>
</feature>
<sequence length="724" mass="80271">MRTTACLLLALLTMTNIAHCDWNLHVAADASAGGKGSQKQPFRSLTEARDAIRAARDSGAIPTDSPVVVHIGAGTYPLDQSFELTKADSGTAESPVVYRAVQSGAAQLHGGIQLKPGDFRSVTDGEMVKRLDPSARELVRVCDLKNFPGEFQAFSDAFRGVSTGPWLYINGQPMELARWPNKDAANGGWAGFSKVIDTGLPQPDAKNESLRKPHPGSFQFENTRPSKWNIDQGVWLRGYWTHDWFDEVIRVASYDHSTKAIRLAKPHNYGIMGGTWGKAERRFHAINVFEELDAPGEWYLDRSQKKLYVYPPADFQSANIDLAVLASPMVKMSDTQYVTLEGLTLQFSFSDAMVLRNAEHVTIKNCTVANHARSGISIVGSHNEVRSCHLHNLGTSGISVNGGDRRTLTPANNRIVNNHIHDYAKFIRTYQPGVSVQGCGQIVRNNLIHDAPHNAVTYGGNEHLIERNEVHHVVMETGDSGAFYTGRDWTSRGNVLRHNYIHDLGGGDDKHINTMGIYLDDCDCGDTIEGNVFYRAGRAIMIGGGRDNPVINNLIIDCPIGLHMDARGMTWKQWNNPDYPSWRLEAKAEKFDYQHPPWSNRYPHLAKIMQDSPREPLYNPIRRNIFVDVSKQVCSFDGNVKKLLDQFEISDNLVVNTTGASEGIATAAGIQGFTNLGGVGIPFPAGFKNATRQDFQLQSDSNILKELPTFERIPMDQIGLQPDH</sequence>
<dbReference type="RefSeq" id="WP_047813659.1">
    <property type="nucleotide sequence ID" value="NZ_LECT01000016.1"/>
</dbReference>
<reference evidence="3" key="1">
    <citation type="submission" date="2015-05" db="EMBL/GenBank/DDBJ databases">
        <title>Permanent draft genome of Rhodopirellula islandicus K833.</title>
        <authorList>
            <person name="Kizina J."/>
            <person name="Richter M."/>
            <person name="Glockner F.O."/>
            <person name="Harder J."/>
        </authorList>
    </citation>
    <scope>NUCLEOTIDE SEQUENCE [LARGE SCALE GENOMIC DNA]</scope>
    <source>
        <strain evidence="3">K833</strain>
    </source>
</reference>
<dbReference type="Gene3D" id="2.160.20.10">
    <property type="entry name" value="Single-stranded right-handed beta-helix, Pectin lyase-like"/>
    <property type="match status" value="2"/>
</dbReference>
<dbReference type="InterPro" id="IPR012334">
    <property type="entry name" value="Pectin_lyas_fold"/>
</dbReference>
<feature type="domain" description="Right handed beta helix" evidence="2">
    <location>
        <begin position="433"/>
        <end position="563"/>
    </location>
</feature>